<dbReference type="PANTHER" id="PTHR21248:SF22">
    <property type="entry name" value="PHOSPHOLIPASE D"/>
    <property type="match status" value="1"/>
</dbReference>
<dbReference type="Gene3D" id="3.30.870.10">
    <property type="entry name" value="Endonuclease Chain A"/>
    <property type="match status" value="1"/>
</dbReference>
<dbReference type="KEGG" id="bss:BSUW23_20040"/>
<evidence type="ECO:0000259" key="1">
    <source>
        <dbReference type="PROSITE" id="PS50035"/>
    </source>
</evidence>
<dbReference type="PROSITE" id="PS50035">
    <property type="entry name" value="PLD"/>
    <property type="match status" value="1"/>
</dbReference>
<dbReference type="GO" id="GO:0030572">
    <property type="term" value="F:phosphatidyltransferase activity"/>
    <property type="evidence" value="ECO:0007669"/>
    <property type="project" value="UniProtKB-ARBA"/>
</dbReference>
<evidence type="ECO:0000313" key="2">
    <source>
        <dbReference type="EMBL" id="ADM40040.1"/>
    </source>
</evidence>
<dbReference type="AlphaFoldDB" id="E0TZ91"/>
<proteinExistence type="predicted"/>
<dbReference type="InterPro" id="IPR025202">
    <property type="entry name" value="PLD-like_dom"/>
</dbReference>
<accession>E0TZ91</accession>
<protein>
    <recommendedName>
        <fullName evidence="1">PLD phosphodiesterase domain-containing protein</fullName>
    </recommendedName>
</protein>
<evidence type="ECO:0000313" key="3">
    <source>
        <dbReference type="Proteomes" id="UP000002233"/>
    </source>
</evidence>
<feature type="domain" description="PLD phosphodiesterase" evidence="1">
    <location>
        <begin position="158"/>
        <end position="185"/>
    </location>
</feature>
<reference key="1">
    <citation type="submission" date="2010-08" db="EMBL/GenBank/DDBJ databases">
        <authorList>
            <person name="Zeigler D.R."/>
        </authorList>
    </citation>
    <scope>NUCLEOTIDE SEQUENCE</scope>
    <source>
        <strain>W23</strain>
    </source>
</reference>
<organism evidence="2 3">
    <name type="scientific">Bacillus spizizenii (strain ATCC 23059 / NRRL B-14472 / W23)</name>
    <name type="common">Bacillus subtilis subsp. spizizenii</name>
    <dbReference type="NCBI Taxonomy" id="655816"/>
    <lineage>
        <taxon>Bacteria</taxon>
        <taxon>Bacillati</taxon>
        <taxon>Bacillota</taxon>
        <taxon>Bacilli</taxon>
        <taxon>Bacillales</taxon>
        <taxon>Bacillaceae</taxon>
        <taxon>Bacillus</taxon>
    </lineage>
</organism>
<gene>
    <name evidence="2" type="ordered locus">BSUW23_20040</name>
</gene>
<sequence length="221" mass="25348">MQTRLYVLAEELNSFIRNEDIYGEDAIIKELKKTFPNLDINDLNNIIALIKLQNKTFAKEVISAELVATVPALIHSKKTRRTIGVLREYIHASKHTILITGYTISEFVKDLIQLLNKKASEGVIIKFFLDKHVDENFIKSIVEINKNFKIYKLVNSKVYSNLHAKIAVFDNKHALISSSNLSYNGIINNIEIGSILHGEGVRELETLFEVMLERKFFKKLN</sequence>
<reference evidence="2 3" key="2">
    <citation type="journal article" date="2011" name="Microbiology">
        <title>The genome sequence of Bacillus subtilis subsp. spizizenii W23: insights into speciation within the B. subtilis complex and into the history of B. subtilis genetics.</title>
        <authorList>
            <person name="Zeigler D.R."/>
        </authorList>
    </citation>
    <scope>NUCLEOTIDE SEQUENCE [LARGE SCALE GENOMIC DNA]</scope>
    <source>
        <strain evidence="3">ATCC 23059 / NRRL B-14472 / W23</strain>
    </source>
</reference>
<dbReference type="PANTHER" id="PTHR21248">
    <property type="entry name" value="CARDIOLIPIN SYNTHASE"/>
    <property type="match status" value="1"/>
</dbReference>
<dbReference type="GO" id="GO:0032049">
    <property type="term" value="P:cardiolipin biosynthetic process"/>
    <property type="evidence" value="ECO:0007669"/>
    <property type="project" value="UniProtKB-ARBA"/>
</dbReference>
<dbReference type="HOGENOM" id="CLU_1248582_0_0_9"/>
<dbReference type="EMBL" id="CP002183">
    <property type="protein sequence ID" value="ADM40040.1"/>
    <property type="molecule type" value="Genomic_DNA"/>
</dbReference>
<dbReference type="InterPro" id="IPR001736">
    <property type="entry name" value="PLipase_D/transphosphatidylase"/>
</dbReference>
<dbReference type="SUPFAM" id="SSF56024">
    <property type="entry name" value="Phospholipase D/nuclease"/>
    <property type="match status" value="1"/>
</dbReference>
<dbReference type="Pfam" id="PF13091">
    <property type="entry name" value="PLDc_2"/>
    <property type="match status" value="1"/>
</dbReference>
<dbReference type="Proteomes" id="UP000002233">
    <property type="component" value="Chromosome"/>
</dbReference>
<name>E0TZ91_BACSH</name>